<name>A0A2T4MX97_AERVE</name>
<dbReference type="AlphaFoldDB" id="A0A2T4MX97"/>
<protein>
    <recommendedName>
        <fullName evidence="4">Exodeoxyribonuclease I</fullName>
        <ecNumber evidence="3">3.1.11.1</ecNumber>
    </recommendedName>
    <alternativeName>
        <fullName evidence="13">DNA deoxyribophosphodiesterase</fullName>
    </alternativeName>
</protein>
<dbReference type="Pfam" id="PF08411">
    <property type="entry name" value="ExoI_SH3"/>
    <property type="match status" value="1"/>
</dbReference>
<dbReference type="GO" id="GO:0006281">
    <property type="term" value="P:DNA repair"/>
    <property type="evidence" value="ECO:0007669"/>
    <property type="project" value="UniProtKB-KW"/>
</dbReference>
<evidence type="ECO:0000256" key="6">
    <source>
        <dbReference type="ARBA" id="ARBA00022723"/>
    </source>
</evidence>
<dbReference type="CDD" id="cd06138">
    <property type="entry name" value="ExoI_N"/>
    <property type="match status" value="1"/>
</dbReference>
<evidence type="ECO:0000256" key="13">
    <source>
        <dbReference type="ARBA" id="ARBA00031220"/>
    </source>
</evidence>
<dbReference type="InterPro" id="IPR058561">
    <property type="entry name" value="Exonuc_1_C"/>
</dbReference>
<dbReference type="GO" id="GO:0008310">
    <property type="term" value="F:single-stranded DNA 3'-5' DNA exonuclease activity"/>
    <property type="evidence" value="ECO:0007669"/>
    <property type="project" value="UniProtKB-EC"/>
</dbReference>
<dbReference type="EC" id="3.1.11.1" evidence="3"/>
<sequence length="571" mass="65456">MGPKMQRKTESAKRTFFFYDDETSGVHHNFDQVYQFAGVRTDENLNIIPNTEVNLLCRPRPDVIPHPKAFLTHRIDIRQLEANGMSEFELAGAVQSLLLQEGTTISGYNTMAFDDMMTRNMMYRNMRSPYDHEWKGENNRFDIMKLVTMMYALRPETLNWKINADGVESFKLSDLSEANGIVHENAHDALSDVYATISVARLIKERNPRAFDYLLNMAKKENAMALLSKREPLLHVSGFYGKGVKCTSLVLPLIMDAENKNKILCVDLRHDPTDVLSMSSNEIRKYLFTSREELHEGAPKVPLLGIESNKLPIIIDPTKMLNHKAASRCDLDVDQCHRNAEIIRNNRDFVLRVQQAFIGKMPVHHNPYAQIYTGGFLSSGDNSVRTSLTLKTPETGLKDFKIENADIFEFACKTNDTLRQFDLMLRAKWNSFSDKILSSSSFSALELKTWSDYIQDRLYNEDGNSGLTIDGYRRALEMVKIQEILSEEDCELLDHVTNYIDDMEKKAKMIANLASSKEMMEVAQIESECSPSFAKFIKIKTEKEEEAKREKEEEEENKKGNRKEQESSLSI</sequence>
<dbReference type="SUPFAM" id="SSF53098">
    <property type="entry name" value="Ribonuclease H-like"/>
    <property type="match status" value="1"/>
</dbReference>
<evidence type="ECO:0000256" key="12">
    <source>
        <dbReference type="ARBA" id="ARBA00023204"/>
    </source>
</evidence>
<evidence type="ECO:0000256" key="4">
    <source>
        <dbReference type="ARBA" id="ARBA00019900"/>
    </source>
</evidence>
<evidence type="ECO:0000256" key="8">
    <source>
        <dbReference type="ARBA" id="ARBA00022801"/>
    </source>
</evidence>
<evidence type="ECO:0000256" key="10">
    <source>
        <dbReference type="ARBA" id="ARBA00022842"/>
    </source>
</evidence>
<organism evidence="18 19">
    <name type="scientific">Aeromonas veronii</name>
    <dbReference type="NCBI Taxonomy" id="654"/>
    <lineage>
        <taxon>Bacteria</taxon>
        <taxon>Pseudomonadati</taxon>
        <taxon>Pseudomonadota</taxon>
        <taxon>Gammaproteobacteria</taxon>
        <taxon>Aeromonadales</taxon>
        <taxon>Aeromonadaceae</taxon>
        <taxon>Aeromonas</taxon>
    </lineage>
</organism>
<keyword evidence="6" id="KW-0479">Metal-binding</keyword>
<dbReference type="InterPro" id="IPR012337">
    <property type="entry name" value="RNaseH-like_sf"/>
</dbReference>
<dbReference type="InterPro" id="IPR013620">
    <property type="entry name" value="Exonuc_1_SH3"/>
</dbReference>
<evidence type="ECO:0000256" key="1">
    <source>
        <dbReference type="ARBA" id="ARBA00000563"/>
    </source>
</evidence>
<dbReference type="EMBL" id="PZKL01000045">
    <property type="protein sequence ID" value="PTH79164.1"/>
    <property type="molecule type" value="Genomic_DNA"/>
</dbReference>
<comment type="subunit">
    <text evidence="14">Monomer. Interacts with ssb (via C-terminus); this interaction stimulates the exonuclease activity by recruiting the enzyme to its substrate.</text>
</comment>
<evidence type="ECO:0000313" key="18">
    <source>
        <dbReference type="EMBL" id="PTH79164.1"/>
    </source>
</evidence>
<gene>
    <name evidence="18" type="ORF">DAA48_22295</name>
</gene>
<evidence type="ECO:0000256" key="15">
    <source>
        <dbReference type="SAM" id="MobiDB-lite"/>
    </source>
</evidence>
<feature type="domain" description="ExoI C-terminal" evidence="17">
    <location>
        <begin position="362"/>
        <end position="504"/>
    </location>
</feature>
<evidence type="ECO:0000256" key="2">
    <source>
        <dbReference type="ARBA" id="ARBA00001946"/>
    </source>
</evidence>
<evidence type="ECO:0000259" key="16">
    <source>
        <dbReference type="PROSITE" id="PS51784"/>
    </source>
</evidence>
<evidence type="ECO:0000256" key="11">
    <source>
        <dbReference type="ARBA" id="ARBA00023125"/>
    </source>
</evidence>
<accession>A0A2T4MX97</accession>
<evidence type="ECO:0000256" key="5">
    <source>
        <dbReference type="ARBA" id="ARBA00022722"/>
    </source>
</evidence>
<evidence type="ECO:0000256" key="9">
    <source>
        <dbReference type="ARBA" id="ARBA00022839"/>
    </source>
</evidence>
<dbReference type="FunFam" id="3.30.420.10:FF:000033">
    <property type="entry name" value="Exodeoxyribonuclease I"/>
    <property type="match status" value="1"/>
</dbReference>
<dbReference type="PROSITE" id="PS51785">
    <property type="entry name" value="EXOI_C"/>
    <property type="match status" value="1"/>
</dbReference>
<keyword evidence="8" id="KW-0378">Hydrolase</keyword>
<dbReference type="InterPro" id="IPR038649">
    <property type="entry name" value="EXOI_SH3_sf"/>
</dbReference>
<dbReference type="GO" id="GO:0003677">
    <property type="term" value="F:DNA binding"/>
    <property type="evidence" value="ECO:0007669"/>
    <property type="project" value="UniProtKB-KW"/>
</dbReference>
<keyword evidence="11" id="KW-0238">DNA-binding</keyword>
<proteinExistence type="predicted"/>
<evidence type="ECO:0000256" key="14">
    <source>
        <dbReference type="ARBA" id="ARBA00046792"/>
    </source>
</evidence>
<comment type="catalytic activity">
    <reaction evidence="1">
        <text>Exonucleolytic cleavage in the 3'- to 5'-direction to yield nucleoside 5'-phosphates.</text>
        <dbReference type="EC" id="3.1.11.1"/>
    </reaction>
</comment>
<keyword evidence="12" id="KW-0234">DNA repair</keyword>
<keyword evidence="10" id="KW-0460">Magnesium</keyword>
<reference evidence="18 19" key="1">
    <citation type="submission" date="2018-03" db="EMBL/GenBank/DDBJ databases">
        <title>Aeromonas veronii whole genome sequencing and analysis.</title>
        <authorList>
            <person name="Xie H."/>
            <person name="Liu T."/>
            <person name="Wang K."/>
        </authorList>
    </citation>
    <scope>NUCLEOTIDE SEQUENCE [LARGE SCALE GENOMIC DNA]</scope>
    <source>
        <strain evidence="18 19">XH.VA.1</strain>
    </source>
</reference>
<dbReference type="GO" id="GO:0046872">
    <property type="term" value="F:metal ion binding"/>
    <property type="evidence" value="ECO:0007669"/>
    <property type="project" value="UniProtKB-KW"/>
</dbReference>
<keyword evidence="7" id="KW-0227">DNA damage</keyword>
<dbReference type="Gene3D" id="1.10.287.1240">
    <property type="match status" value="1"/>
</dbReference>
<keyword evidence="9" id="KW-0269">Exonuclease</keyword>
<evidence type="ECO:0000256" key="7">
    <source>
        <dbReference type="ARBA" id="ARBA00022763"/>
    </source>
</evidence>
<dbReference type="Proteomes" id="UP000241986">
    <property type="component" value="Unassembled WGS sequence"/>
</dbReference>
<dbReference type="Gene3D" id="3.30.1520.20">
    <property type="entry name" value="Exonuclease ExoI, domain 2"/>
    <property type="match status" value="1"/>
</dbReference>
<evidence type="ECO:0000313" key="19">
    <source>
        <dbReference type="Proteomes" id="UP000241986"/>
    </source>
</evidence>
<dbReference type="PROSITE" id="PS51784">
    <property type="entry name" value="EXOI_SH3"/>
    <property type="match status" value="1"/>
</dbReference>
<keyword evidence="5" id="KW-0540">Nuclease</keyword>
<dbReference type="Pfam" id="PF00929">
    <property type="entry name" value="RNase_T"/>
    <property type="match status" value="1"/>
</dbReference>
<feature type="domain" description="ExoI SH3-like" evidence="16">
    <location>
        <begin position="208"/>
        <end position="361"/>
    </location>
</feature>
<evidence type="ECO:0000259" key="17">
    <source>
        <dbReference type="PROSITE" id="PS51785"/>
    </source>
</evidence>
<dbReference type="InterPro" id="IPR034747">
    <property type="entry name" value="EXOI_SH3"/>
</dbReference>
<comment type="caution">
    <text evidence="18">The sequence shown here is derived from an EMBL/GenBank/DDBJ whole genome shotgun (WGS) entry which is preliminary data.</text>
</comment>
<dbReference type="InterPro" id="IPR036397">
    <property type="entry name" value="RNaseH_sf"/>
</dbReference>
<comment type="cofactor">
    <cofactor evidence="2">
        <name>Mg(2+)</name>
        <dbReference type="ChEBI" id="CHEBI:18420"/>
    </cofactor>
</comment>
<feature type="region of interest" description="Disordered" evidence="15">
    <location>
        <begin position="543"/>
        <end position="571"/>
    </location>
</feature>
<dbReference type="Gene3D" id="3.30.420.10">
    <property type="entry name" value="Ribonuclease H-like superfamily/Ribonuclease H"/>
    <property type="match status" value="1"/>
</dbReference>
<evidence type="ECO:0000256" key="3">
    <source>
        <dbReference type="ARBA" id="ARBA00012108"/>
    </source>
</evidence>
<dbReference type="InterPro" id="IPR013520">
    <property type="entry name" value="Ribonucl_H"/>
</dbReference>
<dbReference type="NCBIfam" id="NF008746">
    <property type="entry name" value="PRK11779.1"/>
    <property type="match status" value="1"/>
</dbReference>